<keyword evidence="1" id="KW-0812">Transmembrane</keyword>
<dbReference type="AlphaFoldDB" id="E0RUJ0"/>
<feature type="transmembrane region" description="Helical" evidence="1">
    <location>
        <begin position="343"/>
        <end position="361"/>
    </location>
</feature>
<dbReference type="InterPro" id="IPR025291">
    <property type="entry name" value="DUF4153"/>
</dbReference>
<protein>
    <recommendedName>
        <fullName evidence="4">DUF4153 domain-containing protein</fullName>
    </recommendedName>
</protein>
<feature type="transmembrane region" description="Helical" evidence="1">
    <location>
        <begin position="245"/>
        <end position="268"/>
    </location>
</feature>
<feature type="transmembrane region" description="Helical" evidence="1">
    <location>
        <begin position="215"/>
        <end position="233"/>
    </location>
</feature>
<feature type="transmembrane region" description="Helical" evidence="1">
    <location>
        <begin position="27"/>
        <end position="52"/>
    </location>
</feature>
<name>E0RUJ0_BUTPB</name>
<dbReference type="Pfam" id="PF13687">
    <property type="entry name" value="DUF4153"/>
    <property type="match status" value="1"/>
</dbReference>
<dbReference type="Proteomes" id="UP000001299">
    <property type="component" value="Chromosome 1"/>
</dbReference>
<keyword evidence="1" id="KW-0472">Membrane</keyword>
<feature type="transmembrane region" description="Helical" evidence="1">
    <location>
        <begin position="312"/>
        <end position="331"/>
    </location>
</feature>
<gene>
    <name evidence="2" type="ordered locus">bpr_I1293</name>
</gene>
<evidence type="ECO:0000256" key="1">
    <source>
        <dbReference type="SAM" id="Phobius"/>
    </source>
</evidence>
<reference evidence="2 3" key="1">
    <citation type="journal article" date="2010" name="PLoS ONE">
        <title>The glycobiome of the rumen bacterium Butyrivibrio proteoclasticus B316(T) highlights adaptation to a polysaccharide-rich environment.</title>
        <authorList>
            <person name="Kelly W.J."/>
            <person name="Leahy S.C."/>
            <person name="Altermann E."/>
            <person name="Yeoman C.J."/>
            <person name="Dunne J.C."/>
            <person name="Kong Z."/>
            <person name="Pacheco D.M."/>
            <person name="Li D."/>
            <person name="Noel S.J."/>
            <person name="Moon C.D."/>
            <person name="Cookson A.L."/>
            <person name="Attwood G.T."/>
        </authorList>
    </citation>
    <scope>NUCLEOTIDE SEQUENCE [LARGE SCALE GENOMIC DNA]</scope>
    <source>
        <strain evidence="3">ATCC 51982 / DSM 14932 / B316</strain>
    </source>
</reference>
<feature type="transmembrane region" description="Helical" evidence="1">
    <location>
        <begin position="64"/>
        <end position="83"/>
    </location>
</feature>
<keyword evidence="1" id="KW-1133">Transmembrane helix</keyword>
<dbReference type="EMBL" id="CP001810">
    <property type="protein sequence ID" value="ADL34031.1"/>
    <property type="molecule type" value="Genomic_DNA"/>
</dbReference>
<dbReference type="KEGG" id="bpb:bpr_I1293"/>
<feature type="transmembrane region" description="Helical" evidence="1">
    <location>
        <begin position="99"/>
        <end position="119"/>
    </location>
</feature>
<keyword evidence="3" id="KW-1185">Reference proteome</keyword>
<dbReference type="STRING" id="515622.bpr_I1293"/>
<feature type="transmembrane region" description="Helical" evidence="1">
    <location>
        <begin position="368"/>
        <end position="386"/>
    </location>
</feature>
<feature type="transmembrane region" description="Helical" evidence="1">
    <location>
        <begin position="280"/>
        <end position="300"/>
    </location>
</feature>
<evidence type="ECO:0000313" key="2">
    <source>
        <dbReference type="EMBL" id="ADL34031.1"/>
    </source>
</evidence>
<evidence type="ECO:0000313" key="3">
    <source>
        <dbReference type="Proteomes" id="UP000001299"/>
    </source>
</evidence>
<accession>E0RUJ0</accession>
<organism evidence="2 3">
    <name type="scientific">Butyrivibrio proteoclasticus (strain ATCC 51982 / DSM 14932 / B316)</name>
    <name type="common">Clostridium proteoclasticum</name>
    <dbReference type="NCBI Taxonomy" id="515622"/>
    <lineage>
        <taxon>Bacteria</taxon>
        <taxon>Bacillati</taxon>
        <taxon>Bacillota</taxon>
        <taxon>Clostridia</taxon>
        <taxon>Lachnospirales</taxon>
        <taxon>Lachnospiraceae</taxon>
        <taxon>Butyrivibrio</taxon>
    </lineage>
</organism>
<sequence length="590" mass="66970">MLKWGTGCMKIVGEIKNIYRETIKEHFASAAVFMLAMLIYAVNCGGTFNSFYNGILGDILNGSAFSLIGLSLGILLCEAFYLYKKNSDSQYKPFNAKTTAFYIIASLVAVLAFGQNYVVVNTDFVKEYLGDKSTLYTGLSADIFVFTLITLLCLSVFFFYKRSNENFEGYAAKAFCSLMKAELVYAIIAIGSALIVFAFDELIFDTYRLNLSERVQILLIGLVQFPCAVMALSRTKDSISQFGKIVLTYVLTILESIAFVIIYVYIIKILITWKFPSNEAFSILTGLFAAGIMIWTMALGCSQGFIRKYIRIMPFIYIPFIILQGMCLYMRVSEYGFTKSRYMGLALIVFEIVYFGIYTYRFFSEKDIISSVLFVIIIAAFIMLFFPKINMYSVVTASQRAVIEKCFKLGDDADNTLKSRAYEAFHAIKKDGGFAGNKYLEKKLSDEQIDILRSYSDISDDSSSDTFYVYSDRNVDKIDVSDYDELYYINKNYGSFYDESLDLNYDLEMLPLYNGDEVIGIVNLKPLADKFIELDKKDLSMESEHASELINEPVELMDGGILIISGLDFRGDYYDADCIKYIDLRGYVLK</sequence>
<evidence type="ECO:0008006" key="4">
    <source>
        <dbReference type="Google" id="ProtNLM"/>
    </source>
</evidence>
<feature type="transmembrane region" description="Helical" evidence="1">
    <location>
        <begin position="139"/>
        <end position="160"/>
    </location>
</feature>
<dbReference type="HOGENOM" id="CLU_482106_0_0_9"/>
<proteinExistence type="predicted"/>
<dbReference type="eggNOG" id="ENOG503432Z">
    <property type="taxonomic scope" value="Bacteria"/>
</dbReference>
<feature type="transmembrane region" description="Helical" evidence="1">
    <location>
        <begin position="181"/>
        <end position="199"/>
    </location>
</feature>